<keyword evidence="1" id="KW-0436">Ligase</keyword>
<dbReference type="GO" id="GO:0016874">
    <property type="term" value="F:ligase activity"/>
    <property type="evidence" value="ECO:0007669"/>
    <property type="project" value="UniProtKB-KW"/>
</dbReference>
<organism evidence="1 2">
    <name type="scientific">Skeletonema marinoi</name>
    <dbReference type="NCBI Taxonomy" id="267567"/>
    <lineage>
        <taxon>Eukaryota</taxon>
        <taxon>Sar</taxon>
        <taxon>Stramenopiles</taxon>
        <taxon>Ochrophyta</taxon>
        <taxon>Bacillariophyta</taxon>
        <taxon>Coscinodiscophyceae</taxon>
        <taxon>Thalassiosirophycidae</taxon>
        <taxon>Thalassiosirales</taxon>
        <taxon>Skeletonemataceae</taxon>
        <taxon>Skeletonema</taxon>
        <taxon>Skeletonema marinoi-dohrnii complex</taxon>
    </lineage>
</organism>
<dbReference type="EMBL" id="JATAAI010000006">
    <property type="protein sequence ID" value="KAK1745013.1"/>
    <property type="molecule type" value="Genomic_DNA"/>
</dbReference>
<accession>A0AAD8YES4</accession>
<dbReference type="PANTHER" id="PTHR33835:SF2">
    <property type="entry name" value="LYSINE-TRNA LIGASE"/>
    <property type="match status" value="1"/>
</dbReference>
<dbReference type="PANTHER" id="PTHR33835">
    <property type="entry name" value="YALI0C07656P"/>
    <property type="match status" value="1"/>
</dbReference>
<dbReference type="Proteomes" id="UP001224775">
    <property type="component" value="Unassembled WGS sequence"/>
</dbReference>
<dbReference type="InterPro" id="IPR025638">
    <property type="entry name" value="DUF4336"/>
</dbReference>
<proteinExistence type="predicted"/>
<dbReference type="AlphaFoldDB" id="A0AAD8YES4"/>
<evidence type="ECO:0000313" key="1">
    <source>
        <dbReference type="EMBL" id="KAK1745013.1"/>
    </source>
</evidence>
<reference evidence="1" key="1">
    <citation type="submission" date="2023-06" db="EMBL/GenBank/DDBJ databases">
        <title>Survivors Of The Sea: Transcriptome response of Skeletonema marinoi to long-term dormancy.</title>
        <authorList>
            <person name="Pinder M.I.M."/>
            <person name="Kourtchenko O."/>
            <person name="Robertson E.K."/>
            <person name="Larsson T."/>
            <person name="Maumus F."/>
            <person name="Osuna-Cruz C.M."/>
            <person name="Vancaester E."/>
            <person name="Stenow R."/>
            <person name="Vandepoele K."/>
            <person name="Ploug H."/>
            <person name="Bruchert V."/>
            <person name="Godhe A."/>
            <person name="Topel M."/>
        </authorList>
    </citation>
    <scope>NUCLEOTIDE SEQUENCE</scope>
    <source>
        <strain evidence="1">R05AC</strain>
    </source>
</reference>
<dbReference type="Pfam" id="PF14234">
    <property type="entry name" value="DUF4336"/>
    <property type="match status" value="2"/>
</dbReference>
<protein>
    <submittedName>
        <fullName evidence="1">Lysine-tRNA ligase</fullName>
    </submittedName>
</protein>
<keyword evidence="2" id="KW-1185">Reference proteome</keyword>
<sequence>MWVCGPLWPTEEYCKLIDELGDVSDVVLPVNALEHKAAMKQFVKKYPMAKVWIAPGQYGPFGECGAIKAGMSADQIEKVVHAASKTMGYRVDGILPIGSLSKDSADNIMPKNLLPSWTNDDEFSVETLYVELPENAGPVSESAFHHKASNTLFVTDAVVCVPSSADFPIQPIFETYFDATVLVDPTFWPRTVLQAVFLPLRAESDSSGSQYYPGYEALANRLVRAPILRAFADARSPNEVSSWVHNIVENDKFDRIITAHFASPITASPSLFANAFEHLSQNATSESLSSALPPITCQDWSTLDSLNSFIGDNKLGAPVVYNYKAGCKDINE</sequence>
<gene>
    <name evidence="1" type="ORF">QTG54_004304</name>
</gene>
<name>A0AAD8YES4_9STRA</name>
<evidence type="ECO:0000313" key="2">
    <source>
        <dbReference type="Proteomes" id="UP001224775"/>
    </source>
</evidence>
<comment type="caution">
    <text evidence="1">The sequence shown here is derived from an EMBL/GenBank/DDBJ whole genome shotgun (WGS) entry which is preliminary data.</text>
</comment>